<feature type="non-terminal residue" evidence="2">
    <location>
        <position position="41"/>
    </location>
</feature>
<keyword evidence="3" id="KW-1185">Reference proteome</keyword>
<proteinExistence type="predicted"/>
<name>A0A392VL83_9FABA</name>
<accession>A0A392VL83</accession>
<evidence type="ECO:0000256" key="1">
    <source>
        <dbReference type="SAM" id="MobiDB-lite"/>
    </source>
</evidence>
<comment type="caution">
    <text evidence="2">The sequence shown here is derived from an EMBL/GenBank/DDBJ whole genome shotgun (WGS) entry which is preliminary data.</text>
</comment>
<dbReference type="AlphaFoldDB" id="A0A392VL83"/>
<reference evidence="2 3" key="1">
    <citation type="journal article" date="2018" name="Front. Plant Sci.">
        <title>Red Clover (Trifolium pratense) and Zigzag Clover (T. medium) - A Picture of Genomic Similarities and Differences.</title>
        <authorList>
            <person name="Dluhosova J."/>
            <person name="Istvanek J."/>
            <person name="Nedelnik J."/>
            <person name="Repkova J."/>
        </authorList>
    </citation>
    <scope>NUCLEOTIDE SEQUENCE [LARGE SCALE GENOMIC DNA]</scope>
    <source>
        <strain evidence="3">cv. 10/8</strain>
        <tissue evidence="2">Leaf</tissue>
    </source>
</reference>
<evidence type="ECO:0000313" key="2">
    <source>
        <dbReference type="EMBL" id="MCI87160.1"/>
    </source>
</evidence>
<dbReference type="EMBL" id="LXQA011159046">
    <property type="protein sequence ID" value="MCI87160.1"/>
    <property type="molecule type" value="Genomic_DNA"/>
</dbReference>
<evidence type="ECO:0000313" key="3">
    <source>
        <dbReference type="Proteomes" id="UP000265520"/>
    </source>
</evidence>
<dbReference type="Proteomes" id="UP000265520">
    <property type="component" value="Unassembled WGS sequence"/>
</dbReference>
<feature type="region of interest" description="Disordered" evidence="1">
    <location>
        <begin position="14"/>
        <end position="41"/>
    </location>
</feature>
<sequence length="41" mass="4510">MEPFSIPWLCLDAPLSSPKPPPSVADPTKKPFRSFAQALNQ</sequence>
<protein>
    <submittedName>
        <fullName evidence="2">Uncharacterized protein</fullName>
    </submittedName>
</protein>
<organism evidence="2 3">
    <name type="scientific">Trifolium medium</name>
    <dbReference type="NCBI Taxonomy" id="97028"/>
    <lineage>
        <taxon>Eukaryota</taxon>
        <taxon>Viridiplantae</taxon>
        <taxon>Streptophyta</taxon>
        <taxon>Embryophyta</taxon>
        <taxon>Tracheophyta</taxon>
        <taxon>Spermatophyta</taxon>
        <taxon>Magnoliopsida</taxon>
        <taxon>eudicotyledons</taxon>
        <taxon>Gunneridae</taxon>
        <taxon>Pentapetalae</taxon>
        <taxon>rosids</taxon>
        <taxon>fabids</taxon>
        <taxon>Fabales</taxon>
        <taxon>Fabaceae</taxon>
        <taxon>Papilionoideae</taxon>
        <taxon>50 kb inversion clade</taxon>
        <taxon>NPAAA clade</taxon>
        <taxon>Hologalegina</taxon>
        <taxon>IRL clade</taxon>
        <taxon>Trifolieae</taxon>
        <taxon>Trifolium</taxon>
    </lineage>
</organism>